<dbReference type="NCBIfam" id="TIGR00377">
    <property type="entry name" value="ant_ant_sig"/>
    <property type="match status" value="1"/>
</dbReference>
<dbReference type="EMBL" id="JACHND010000001">
    <property type="protein sequence ID" value="MBB4703195.1"/>
    <property type="molecule type" value="Genomic_DNA"/>
</dbReference>
<dbReference type="Proteomes" id="UP000542210">
    <property type="component" value="Unassembled WGS sequence"/>
</dbReference>
<dbReference type="CDD" id="cd07043">
    <property type="entry name" value="STAS_anti-anti-sigma_factors"/>
    <property type="match status" value="1"/>
</dbReference>
<gene>
    <name evidence="4" type="ORF">BJ982_004739</name>
</gene>
<proteinExistence type="inferred from homology"/>
<feature type="domain" description="STAS" evidence="3">
    <location>
        <begin position="3"/>
        <end position="112"/>
    </location>
</feature>
<organism evidence="4 5">
    <name type="scientific">Sphaerisporangium siamense</name>
    <dbReference type="NCBI Taxonomy" id="795645"/>
    <lineage>
        <taxon>Bacteria</taxon>
        <taxon>Bacillati</taxon>
        <taxon>Actinomycetota</taxon>
        <taxon>Actinomycetes</taxon>
        <taxon>Streptosporangiales</taxon>
        <taxon>Streptosporangiaceae</taxon>
        <taxon>Sphaerisporangium</taxon>
    </lineage>
</organism>
<keyword evidence="5" id="KW-1185">Reference proteome</keyword>
<evidence type="ECO:0000313" key="4">
    <source>
        <dbReference type="EMBL" id="MBB4703195.1"/>
    </source>
</evidence>
<evidence type="ECO:0000256" key="2">
    <source>
        <dbReference type="RuleBase" id="RU003749"/>
    </source>
</evidence>
<evidence type="ECO:0000259" key="3">
    <source>
        <dbReference type="PROSITE" id="PS50801"/>
    </source>
</evidence>
<dbReference type="RefSeq" id="WP_184883463.1">
    <property type="nucleotide sequence ID" value="NZ_BOOV01000043.1"/>
</dbReference>
<dbReference type="SUPFAM" id="SSF52091">
    <property type="entry name" value="SpoIIaa-like"/>
    <property type="match status" value="1"/>
</dbReference>
<dbReference type="PANTHER" id="PTHR33495:SF2">
    <property type="entry name" value="ANTI-SIGMA FACTOR ANTAGONIST TM_1081-RELATED"/>
    <property type="match status" value="1"/>
</dbReference>
<comment type="caution">
    <text evidence="4">The sequence shown here is derived from an EMBL/GenBank/DDBJ whole genome shotgun (WGS) entry which is preliminary data.</text>
</comment>
<dbReference type="Gene3D" id="3.30.750.24">
    <property type="entry name" value="STAS domain"/>
    <property type="match status" value="1"/>
</dbReference>
<dbReference type="InterPro" id="IPR003658">
    <property type="entry name" value="Anti-sigma_ant"/>
</dbReference>
<protein>
    <recommendedName>
        <fullName evidence="2">Anti-sigma factor antagonist</fullName>
    </recommendedName>
</protein>
<evidence type="ECO:0000313" key="5">
    <source>
        <dbReference type="Proteomes" id="UP000542210"/>
    </source>
</evidence>
<dbReference type="InterPro" id="IPR036513">
    <property type="entry name" value="STAS_dom_sf"/>
</dbReference>
<dbReference type="PROSITE" id="PS50801">
    <property type="entry name" value="STAS"/>
    <property type="match status" value="1"/>
</dbReference>
<dbReference type="AlphaFoldDB" id="A0A7W7GBT8"/>
<sequence>MPLMVRRENRREFTVIAIIGEVDRNGVPRLGEDIDEAFRARPPQLIFDLSRLNFIDSSGLRVLVRAGAKAQKCGGTCALCCLNPTPRRIMNLTGIDAAFDIYPTVDAALAGGPLESRASLTFS</sequence>
<dbReference type="PANTHER" id="PTHR33495">
    <property type="entry name" value="ANTI-SIGMA FACTOR ANTAGONIST TM_1081-RELATED-RELATED"/>
    <property type="match status" value="1"/>
</dbReference>
<dbReference type="InterPro" id="IPR002645">
    <property type="entry name" value="STAS_dom"/>
</dbReference>
<name>A0A7W7GBT8_9ACTN</name>
<accession>A0A7W7GBT8</accession>
<dbReference type="GO" id="GO:0043856">
    <property type="term" value="F:anti-sigma factor antagonist activity"/>
    <property type="evidence" value="ECO:0007669"/>
    <property type="project" value="InterPro"/>
</dbReference>
<reference evidence="4 5" key="1">
    <citation type="submission" date="2020-08" db="EMBL/GenBank/DDBJ databases">
        <title>Sequencing the genomes of 1000 actinobacteria strains.</title>
        <authorList>
            <person name="Klenk H.-P."/>
        </authorList>
    </citation>
    <scope>NUCLEOTIDE SEQUENCE [LARGE SCALE GENOMIC DNA]</scope>
    <source>
        <strain evidence="4 5">DSM 45784</strain>
    </source>
</reference>
<evidence type="ECO:0000256" key="1">
    <source>
        <dbReference type="ARBA" id="ARBA00009013"/>
    </source>
</evidence>
<dbReference type="Pfam" id="PF01740">
    <property type="entry name" value="STAS"/>
    <property type="match status" value="1"/>
</dbReference>
<comment type="similarity">
    <text evidence="1 2">Belongs to the anti-sigma-factor antagonist family.</text>
</comment>